<dbReference type="GO" id="GO:0016020">
    <property type="term" value="C:membrane"/>
    <property type="evidence" value="ECO:0007669"/>
    <property type="project" value="UniProtKB-SubCell"/>
</dbReference>
<comment type="caution">
    <text evidence="11">The sequence shown here is derived from an EMBL/GenBank/DDBJ whole genome shotgun (WGS) entry which is preliminary data.</text>
</comment>
<accession>A0A8S0U517</accession>
<evidence type="ECO:0000256" key="4">
    <source>
        <dbReference type="ARBA" id="ARBA00022692"/>
    </source>
</evidence>
<dbReference type="Gramene" id="OE9A029264T1">
    <property type="protein sequence ID" value="OE9A029264C1"/>
    <property type="gene ID" value="OE9A029264"/>
</dbReference>
<evidence type="ECO:0000256" key="9">
    <source>
        <dbReference type="ARBA" id="ARBA00023136"/>
    </source>
</evidence>
<keyword evidence="4 10" id="KW-0812">Transmembrane</keyword>
<keyword evidence="3" id="KW-0813">Transport</keyword>
<protein>
    <submittedName>
        <fullName evidence="11">Magnesium transporter MRS2-11, chloroplastic</fullName>
    </submittedName>
</protein>
<sequence length="135" mass="14968">MECSVLLEKQIAEGKSCKVDSSSIHHGKSSCGIERIVNLSIIPDLRVSSAEEEEEIEILLENYLQRCESCHSQAERLLDSAKEMEDSIAVNLSSRRLKVSRVELFLQVGTFCIAVGALVAGNELSMSKLKWSLLE</sequence>
<keyword evidence="8" id="KW-0406">Ion transport</keyword>
<dbReference type="Proteomes" id="UP000594638">
    <property type="component" value="Unassembled WGS sequence"/>
</dbReference>
<comment type="similarity">
    <text evidence="2">Belongs to the CorA metal ion transporter (MIT) (TC 1.A.35.5) family.</text>
</comment>
<feature type="transmembrane region" description="Helical" evidence="10">
    <location>
        <begin position="104"/>
        <end position="121"/>
    </location>
</feature>
<evidence type="ECO:0000313" key="12">
    <source>
        <dbReference type="Proteomes" id="UP000594638"/>
    </source>
</evidence>
<evidence type="ECO:0000313" key="11">
    <source>
        <dbReference type="EMBL" id="CAA3014109.1"/>
    </source>
</evidence>
<keyword evidence="6" id="KW-0809">Transit peptide</keyword>
<dbReference type="AlphaFoldDB" id="A0A8S0U517"/>
<dbReference type="InterPro" id="IPR039204">
    <property type="entry name" value="MRS2-like"/>
</dbReference>
<evidence type="ECO:0000256" key="2">
    <source>
        <dbReference type="ARBA" id="ARBA00007535"/>
    </source>
</evidence>
<evidence type="ECO:0000256" key="7">
    <source>
        <dbReference type="ARBA" id="ARBA00022989"/>
    </source>
</evidence>
<keyword evidence="5" id="KW-0460">Magnesium</keyword>
<name>A0A8S0U517_OLEEU</name>
<dbReference type="PANTHER" id="PTHR13890">
    <property type="entry name" value="RNA SPLICING PROTEIN MRS2, MITOCHONDRIAL"/>
    <property type="match status" value="1"/>
</dbReference>
<dbReference type="OrthoDB" id="1744419at2759"/>
<reference evidence="11 12" key="1">
    <citation type="submission" date="2019-12" db="EMBL/GenBank/DDBJ databases">
        <authorList>
            <person name="Alioto T."/>
            <person name="Alioto T."/>
            <person name="Gomez Garrido J."/>
        </authorList>
    </citation>
    <scope>NUCLEOTIDE SEQUENCE [LARGE SCALE GENOMIC DNA]</scope>
</reference>
<evidence type="ECO:0000256" key="6">
    <source>
        <dbReference type="ARBA" id="ARBA00022946"/>
    </source>
</evidence>
<dbReference type="GO" id="GO:0015095">
    <property type="term" value="F:magnesium ion transmembrane transporter activity"/>
    <property type="evidence" value="ECO:0007669"/>
    <property type="project" value="TreeGrafter"/>
</dbReference>
<dbReference type="Gene3D" id="1.20.58.340">
    <property type="entry name" value="Magnesium transport protein CorA, transmembrane region"/>
    <property type="match status" value="1"/>
</dbReference>
<proteinExistence type="inferred from homology"/>
<organism evidence="11 12">
    <name type="scientific">Olea europaea subsp. europaea</name>
    <dbReference type="NCBI Taxonomy" id="158383"/>
    <lineage>
        <taxon>Eukaryota</taxon>
        <taxon>Viridiplantae</taxon>
        <taxon>Streptophyta</taxon>
        <taxon>Embryophyta</taxon>
        <taxon>Tracheophyta</taxon>
        <taxon>Spermatophyta</taxon>
        <taxon>Magnoliopsida</taxon>
        <taxon>eudicotyledons</taxon>
        <taxon>Gunneridae</taxon>
        <taxon>Pentapetalae</taxon>
        <taxon>asterids</taxon>
        <taxon>lamiids</taxon>
        <taxon>Lamiales</taxon>
        <taxon>Oleaceae</taxon>
        <taxon>Oleeae</taxon>
        <taxon>Olea</taxon>
    </lineage>
</organism>
<dbReference type="PANTHER" id="PTHR13890:SF0">
    <property type="entry name" value="MAGNESIUM TRANSPORTER MRS2 HOMOLOG, MITOCHONDRIAL"/>
    <property type="match status" value="1"/>
</dbReference>
<keyword evidence="9 10" id="KW-0472">Membrane</keyword>
<evidence type="ECO:0000256" key="8">
    <source>
        <dbReference type="ARBA" id="ARBA00023065"/>
    </source>
</evidence>
<comment type="subcellular location">
    <subcellularLocation>
        <location evidence="1">Membrane</location>
        <topology evidence="1">Multi-pass membrane protein</topology>
    </subcellularLocation>
</comment>
<evidence type="ECO:0000256" key="1">
    <source>
        <dbReference type="ARBA" id="ARBA00004141"/>
    </source>
</evidence>
<gene>
    <name evidence="11" type="ORF">OLEA9_A029264</name>
</gene>
<evidence type="ECO:0000256" key="10">
    <source>
        <dbReference type="SAM" id="Phobius"/>
    </source>
</evidence>
<evidence type="ECO:0000256" key="5">
    <source>
        <dbReference type="ARBA" id="ARBA00022842"/>
    </source>
</evidence>
<dbReference type="EMBL" id="CACTIH010007469">
    <property type="protein sequence ID" value="CAA3014109.1"/>
    <property type="molecule type" value="Genomic_DNA"/>
</dbReference>
<evidence type="ECO:0000256" key="3">
    <source>
        <dbReference type="ARBA" id="ARBA00022448"/>
    </source>
</evidence>
<keyword evidence="7 10" id="KW-1133">Transmembrane helix</keyword>
<keyword evidence="12" id="KW-1185">Reference proteome</keyword>
<dbReference type="GO" id="GO:0009941">
    <property type="term" value="C:chloroplast envelope"/>
    <property type="evidence" value="ECO:0007669"/>
    <property type="project" value="TreeGrafter"/>
</dbReference>